<sequence length="147" mass="17171">MQSEELLVAKNFFNRRKAKEIIPDIVSVFRLLNTDMFPTLNSVFQVALTIPVRSCGCERSFSALRRLHTYLRNTMEQDRLNHLTVMSTEKDNLTAVDHDIIWHDILSKIQYVNKLMQSPSMKLDMASCGFDLLKKTRDSLDSYRRNE</sequence>
<dbReference type="EMBL" id="JACTAM010000004">
    <property type="protein sequence ID" value="KAI2665704.1"/>
    <property type="molecule type" value="Genomic_DNA"/>
</dbReference>
<evidence type="ECO:0000313" key="3">
    <source>
        <dbReference type="Proteomes" id="UP000830375"/>
    </source>
</evidence>
<reference evidence="2 3" key="1">
    <citation type="submission" date="2022-01" db="EMBL/GenBank/DDBJ databases">
        <title>A high-quality chromosome-level genome assembly of rohu carp, Labeo rohita.</title>
        <authorList>
            <person name="Arick M.A. II"/>
            <person name="Hsu C.-Y."/>
            <person name="Magbanua Z."/>
            <person name="Pechanova O."/>
            <person name="Grover C."/>
            <person name="Miller E."/>
            <person name="Thrash A."/>
            <person name="Ezzel L."/>
            <person name="Alam S."/>
            <person name="Benzie J."/>
            <person name="Hamilton M."/>
            <person name="Karsi A."/>
            <person name="Lawrence M.L."/>
            <person name="Peterson D.G."/>
        </authorList>
    </citation>
    <scope>NUCLEOTIDE SEQUENCE [LARGE SCALE GENOMIC DNA]</scope>
    <source>
        <strain evidence="3">BAU-BD-2019</strain>
        <tissue evidence="2">Blood</tissue>
    </source>
</reference>
<feature type="domain" description="HAT C-terminal dimerisation" evidence="1">
    <location>
        <begin position="24"/>
        <end position="90"/>
    </location>
</feature>
<keyword evidence="3" id="KW-1185">Reference proteome</keyword>
<dbReference type="PANTHER" id="PTHR45749">
    <property type="match status" value="1"/>
</dbReference>
<name>A0ABQ8MSA2_LABRO</name>
<proteinExistence type="predicted"/>
<comment type="caution">
    <text evidence="2">The sequence shown here is derived from an EMBL/GenBank/DDBJ whole genome shotgun (WGS) entry which is preliminary data.</text>
</comment>
<protein>
    <submittedName>
        <fullName evidence="2">Zinc finger MYM-type protein 1</fullName>
    </submittedName>
</protein>
<accession>A0ABQ8MSA2</accession>
<dbReference type="InterPro" id="IPR012337">
    <property type="entry name" value="RNaseH-like_sf"/>
</dbReference>
<evidence type="ECO:0000259" key="1">
    <source>
        <dbReference type="Pfam" id="PF05699"/>
    </source>
</evidence>
<evidence type="ECO:0000313" key="2">
    <source>
        <dbReference type="EMBL" id="KAI2665704.1"/>
    </source>
</evidence>
<dbReference type="SUPFAM" id="SSF53098">
    <property type="entry name" value="Ribonuclease H-like"/>
    <property type="match status" value="1"/>
</dbReference>
<dbReference type="Pfam" id="PF05699">
    <property type="entry name" value="Dimer_Tnp_hAT"/>
    <property type="match status" value="1"/>
</dbReference>
<gene>
    <name evidence="2" type="ORF">H4Q32_022789</name>
</gene>
<dbReference type="Proteomes" id="UP000830375">
    <property type="component" value="Unassembled WGS sequence"/>
</dbReference>
<organism evidence="2 3">
    <name type="scientific">Labeo rohita</name>
    <name type="common">Indian major carp</name>
    <name type="synonym">Cyprinus rohita</name>
    <dbReference type="NCBI Taxonomy" id="84645"/>
    <lineage>
        <taxon>Eukaryota</taxon>
        <taxon>Metazoa</taxon>
        <taxon>Chordata</taxon>
        <taxon>Craniata</taxon>
        <taxon>Vertebrata</taxon>
        <taxon>Euteleostomi</taxon>
        <taxon>Actinopterygii</taxon>
        <taxon>Neopterygii</taxon>
        <taxon>Teleostei</taxon>
        <taxon>Ostariophysi</taxon>
        <taxon>Cypriniformes</taxon>
        <taxon>Cyprinidae</taxon>
        <taxon>Labeoninae</taxon>
        <taxon>Labeonini</taxon>
        <taxon>Labeo</taxon>
    </lineage>
</organism>
<dbReference type="InterPro" id="IPR008906">
    <property type="entry name" value="HATC_C_dom"/>
</dbReference>
<dbReference type="PANTHER" id="PTHR45749:SF21">
    <property type="entry name" value="DUF4371 DOMAIN-CONTAINING PROTEIN"/>
    <property type="match status" value="1"/>
</dbReference>